<feature type="repeat" description="WD" evidence="3">
    <location>
        <begin position="296"/>
        <end position="337"/>
    </location>
</feature>
<evidence type="ECO:0000256" key="3">
    <source>
        <dbReference type="PROSITE-ProRule" id="PRU00221"/>
    </source>
</evidence>
<proteinExistence type="predicted"/>
<dbReference type="SMART" id="SM00320">
    <property type="entry name" value="WD40"/>
    <property type="match status" value="5"/>
</dbReference>
<dbReference type="InterPro" id="IPR036322">
    <property type="entry name" value="WD40_repeat_dom_sf"/>
</dbReference>
<organism evidence="4 5">
    <name type="scientific">Acipenser ruthenus</name>
    <name type="common">Sterlet sturgeon</name>
    <dbReference type="NCBI Taxonomy" id="7906"/>
    <lineage>
        <taxon>Eukaryota</taxon>
        <taxon>Metazoa</taxon>
        <taxon>Chordata</taxon>
        <taxon>Craniata</taxon>
        <taxon>Vertebrata</taxon>
        <taxon>Euteleostomi</taxon>
        <taxon>Actinopterygii</taxon>
        <taxon>Chondrostei</taxon>
        <taxon>Acipenseriformes</taxon>
        <taxon>Acipenseridae</taxon>
        <taxon>Acipenser</taxon>
    </lineage>
</organism>
<name>A0A444V510_ACIRT</name>
<dbReference type="Pfam" id="PF00400">
    <property type="entry name" value="WD40"/>
    <property type="match status" value="1"/>
</dbReference>
<reference evidence="4 5" key="1">
    <citation type="submission" date="2019-01" db="EMBL/GenBank/DDBJ databases">
        <title>Draft Genome and Complete Hox-Cluster Characterization of the Sterlet Sturgeon (Acipenser ruthenus).</title>
        <authorList>
            <person name="Wei Q."/>
        </authorList>
    </citation>
    <scope>NUCLEOTIDE SEQUENCE [LARGE SCALE GENOMIC DNA]</scope>
    <source>
        <strain evidence="4">WHYD16114868_AA</strain>
        <tissue evidence="4">Blood</tissue>
    </source>
</reference>
<feature type="repeat" description="WD" evidence="3">
    <location>
        <begin position="209"/>
        <end position="250"/>
    </location>
</feature>
<comment type="caution">
    <text evidence="4">The sequence shown here is derived from an EMBL/GenBank/DDBJ whole genome shotgun (WGS) entry which is preliminary data.</text>
</comment>
<sequence length="337" mass="37419">MALPPPDPQFVLRGTGAPVNTLHFCCRNQEQDKPLLFSGSCLEPEDEEDRECVGRTWRGISLVGPDSQQQRCPDQVSTVDYWHDQQGGTIVIQGRDLRVCMWDLAEGRSVVTDSILTESVGFCQCSLLDREGGHWLLAVPGADMAAVRVLDLPSKTPVCTLKPDAKLGMPMCLKLWQPDSGSSPLLWAGYEDGSVSLWNLSERSLLSRLACHAEPVMSLDFDPGKLRGVSGSSEKAINSWTLDGQQSLKLQDSVELVNPGISHLCIREDRRILATAGWDHRIRLLGWKKLKPLAVLQYHTDVVQCVAFSDHDVPNKRLMAAGSKDQRISFWSVYNQI</sequence>
<dbReference type="Gene3D" id="2.130.10.10">
    <property type="entry name" value="YVTN repeat-like/Quinoprotein amine dehydrogenase"/>
    <property type="match status" value="2"/>
</dbReference>
<dbReference type="SUPFAM" id="SSF50978">
    <property type="entry name" value="WD40 repeat-like"/>
    <property type="match status" value="1"/>
</dbReference>
<evidence type="ECO:0000313" key="4">
    <source>
        <dbReference type="EMBL" id="RXM95519.1"/>
    </source>
</evidence>
<dbReference type="PANTHER" id="PTHR19854">
    <property type="entry name" value="TRANSDUCIN BETA-LIKE 3"/>
    <property type="match status" value="1"/>
</dbReference>
<accession>A0A444V510</accession>
<protein>
    <submittedName>
        <fullName evidence="4">Guanine nucleotide-binding protein subunit beta-like protein 1</fullName>
    </submittedName>
</protein>
<dbReference type="Proteomes" id="UP000289886">
    <property type="component" value="Unassembled WGS sequence"/>
</dbReference>
<dbReference type="EMBL" id="SCEB01002310">
    <property type="protein sequence ID" value="RXM95519.1"/>
    <property type="molecule type" value="Genomic_DNA"/>
</dbReference>
<dbReference type="PROSITE" id="PS50294">
    <property type="entry name" value="WD_REPEATS_REGION"/>
    <property type="match status" value="1"/>
</dbReference>
<dbReference type="AlphaFoldDB" id="A0A444V510"/>
<dbReference type="PROSITE" id="PS50082">
    <property type="entry name" value="WD_REPEATS_2"/>
    <property type="match status" value="2"/>
</dbReference>
<evidence type="ECO:0000313" key="5">
    <source>
        <dbReference type="Proteomes" id="UP000289886"/>
    </source>
</evidence>
<evidence type="ECO:0000256" key="1">
    <source>
        <dbReference type="ARBA" id="ARBA00022574"/>
    </source>
</evidence>
<dbReference type="InterPro" id="IPR015943">
    <property type="entry name" value="WD40/YVTN_repeat-like_dom_sf"/>
</dbReference>
<keyword evidence="1 3" id="KW-0853">WD repeat</keyword>
<dbReference type="InterPro" id="IPR001680">
    <property type="entry name" value="WD40_rpt"/>
</dbReference>
<dbReference type="PANTHER" id="PTHR19854:SF1">
    <property type="entry name" value="GUANINE NUCLEOTIDE-BINDING PROTEIN SUBUNIT BETA-LIKE PROTEIN 1"/>
    <property type="match status" value="1"/>
</dbReference>
<keyword evidence="5" id="KW-1185">Reference proteome</keyword>
<evidence type="ECO:0000256" key="2">
    <source>
        <dbReference type="ARBA" id="ARBA00022737"/>
    </source>
</evidence>
<keyword evidence="2" id="KW-0677">Repeat</keyword>
<gene>
    <name evidence="4" type="ORF">EOD39_16776</name>
</gene>